<proteinExistence type="predicted"/>
<protein>
    <submittedName>
        <fullName evidence="2">Uncharacterized protein</fullName>
    </submittedName>
</protein>
<reference evidence="3" key="2">
    <citation type="submission" date="2016-01" db="EMBL/GenBank/DDBJ databases">
        <authorList>
            <person name="Poehlein A."/>
            <person name="Schlien K."/>
            <person name="Gottschalk G."/>
            <person name="Buckel W."/>
            <person name="Daniel R."/>
        </authorList>
    </citation>
    <scope>NUCLEOTIDE SEQUENCE [LARGE SCALE GENOMIC DNA]</scope>
    <source>
        <strain evidence="3">X2</strain>
    </source>
</reference>
<organism evidence="2 4">
    <name type="scientific">Anaerotignum propionicum DSM 1682</name>
    <dbReference type="NCBI Taxonomy" id="991789"/>
    <lineage>
        <taxon>Bacteria</taxon>
        <taxon>Bacillati</taxon>
        <taxon>Bacillota</taxon>
        <taxon>Clostridia</taxon>
        <taxon>Lachnospirales</taxon>
        <taxon>Anaerotignaceae</taxon>
        <taxon>Anaerotignum</taxon>
    </lineage>
</organism>
<name>A0A0X1U7V4_ANAPI</name>
<reference evidence="2" key="4">
    <citation type="submission" date="2016-11" db="EMBL/GenBank/DDBJ databases">
        <authorList>
            <person name="Varghese N."/>
            <person name="Submissions S."/>
        </authorList>
    </citation>
    <scope>NUCLEOTIDE SEQUENCE</scope>
    <source>
        <strain evidence="2">DSM 1682</strain>
    </source>
</reference>
<evidence type="ECO:0000313" key="4">
    <source>
        <dbReference type="Proteomes" id="UP000184204"/>
    </source>
</evidence>
<keyword evidence="3" id="KW-1185">Reference proteome</keyword>
<sequence length="142" mass="16098">MKKMKIIIGTLTLFLIISLYFNFKTELPIYSLNICIPFKDGGGYTVDSVIDTNNNKEAYLYLMNVLESYSNTAVDRGTLPPVPDLIITRNIPSMGITSGMYGIFFENELSYVIKGTKYEGQQIYQFDKESTSRILEATGYQL</sequence>
<dbReference type="AlphaFoldDB" id="A0A0X1U7V4"/>
<reference evidence="4" key="3">
    <citation type="submission" date="2016-11" db="EMBL/GenBank/DDBJ databases">
        <authorList>
            <person name="Jaros S."/>
            <person name="Januszkiewicz K."/>
            <person name="Wedrychowicz H."/>
        </authorList>
    </citation>
    <scope>NUCLEOTIDE SEQUENCE [LARGE SCALE GENOMIC DNA]</scope>
    <source>
        <strain evidence="4">DSM 1682</strain>
    </source>
</reference>
<dbReference type="EMBL" id="CP014223">
    <property type="protein sequence ID" value="AMJ41013.1"/>
    <property type="molecule type" value="Genomic_DNA"/>
</dbReference>
<dbReference type="Proteomes" id="UP000184204">
    <property type="component" value="Unassembled WGS sequence"/>
</dbReference>
<dbReference type="EMBL" id="FQUA01000004">
    <property type="protein sequence ID" value="SHE61318.1"/>
    <property type="molecule type" value="Genomic_DNA"/>
</dbReference>
<evidence type="ECO:0000313" key="3">
    <source>
        <dbReference type="Proteomes" id="UP000068026"/>
    </source>
</evidence>
<evidence type="ECO:0000313" key="1">
    <source>
        <dbReference type="EMBL" id="AMJ41013.1"/>
    </source>
</evidence>
<dbReference type="RefSeq" id="WP_066049521.1">
    <property type="nucleotide sequence ID" value="NZ_CP014223.1"/>
</dbReference>
<accession>A0A0X1U7V4</accession>
<dbReference type="Proteomes" id="UP000068026">
    <property type="component" value="Chromosome"/>
</dbReference>
<dbReference type="KEGG" id="cpro:CPRO_14200"/>
<reference evidence="1 3" key="1">
    <citation type="journal article" date="2016" name="Genome Announc.">
        <title>Complete Genome Sequence of the Amino Acid-Fermenting Clostridium propionicum X2 (DSM 1682).</title>
        <authorList>
            <person name="Poehlein A."/>
            <person name="Schlien K."/>
            <person name="Chowdhury N.P."/>
            <person name="Gottschalk G."/>
            <person name="Buckel W."/>
            <person name="Daniel R."/>
        </authorList>
    </citation>
    <scope>NUCLEOTIDE SEQUENCE [LARGE SCALE GENOMIC DNA]</scope>
    <source>
        <strain evidence="1 3">X2</strain>
    </source>
</reference>
<evidence type="ECO:0000313" key="2">
    <source>
        <dbReference type="EMBL" id="SHE61318.1"/>
    </source>
</evidence>
<gene>
    <name evidence="1" type="ORF">CPRO_14200</name>
    <name evidence="2" type="ORF">SAMN02745151_01231</name>
</gene>